<feature type="compositionally biased region" description="Basic residues" evidence="1">
    <location>
        <begin position="185"/>
        <end position="210"/>
    </location>
</feature>
<gene>
    <name evidence="2" type="ORF">AVDCRST_MAG06-1469</name>
</gene>
<accession>A0A6J4NIZ1</accession>
<evidence type="ECO:0000256" key="1">
    <source>
        <dbReference type="SAM" id="MobiDB-lite"/>
    </source>
</evidence>
<evidence type="ECO:0000313" key="2">
    <source>
        <dbReference type="EMBL" id="CAA9389150.1"/>
    </source>
</evidence>
<organism evidence="2">
    <name type="scientific">uncultured Nocardioides sp</name>
    <dbReference type="NCBI Taxonomy" id="198441"/>
    <lineage>
        <taxon>Bacteria</taxon>
        <taxon>Bacillati</taxon>
        <taxon>Actinomycetota</taxon>
        <taxon>Actinomycetes</taxon>
        <taxon>Propionibacteriales</taxon>
        <taxon>Nocardioidaceae</taxon>
        <taxon>Nocardioides</taxon>
        <taxon>environmental samples</taxon>
    </lineage>
</organism>
<name>A0A6J4NIZ1_9ACTN</name>
<dbReference type="EMBL" id="CADCUP010000104">
    <property type="protein sequence ID" value="CAA9389150.1"/>
    <property type="molecule type" value="Genomic_DNA"/>
</dbReference>
<protein>
    <submittedName>
        <fullName evidence="2">Thioredoxin reductase</fullName>
        <ecNumber evidence="2">1.8.1.9</ecNumber>
    </submittedName>
</protein>
<sequence>GRRQLTGRGVLGAPPRGLAARHRGARPGPRRSRRRTDSGGRPGPGVRRWWRRAVARREGVDRAHRRRLGHGLGPGRGPRRQRRCDGPGPHSTPRPGRDVPAGPLRPDQRPVPALPRAVRPRCDVRPGRGGPATRGGAAHRRSRLGGPVVVGGPRHRVPLPRRAPDRPLPRLRAVGGRTGGESRPRQRRARRTARHRDRHRPHAHPPSRAM</sequence>
<dbReference type="GO" id="GO:0004791">
    <property type="term" value="F:thioredoxin-disulfide reductase (NADPH) activity"/>
    <property type="evidence" value="ECO:0007669"/>
    <property type="project" value="UniProtKB-EC"/>
</dbReference>
<feature type="region of interest" description="Disordered" evidence="1">
    <location>
        <begin position="1"/>
        <end position="210"/>
    </location>
</feature>
<feature type="non-terminal residue" evidence="2">
    <location>
        <position position="1"/>
    </location>
</feature>
<feature type="non-terminal residue" evidence="2">
    <location>
        <position position="210"/>
    </location>
</feature>
<feature type="compositionally biased region" description="Basic residues" evidence="1">
    <location>
        <begin position="19"/>
        <end position="34"/>
    </location>
</feature>
<dbReference type="EC" id="1.8.1.9" evidence="2"/>
<proteinExistence type="predicted"/>
<dbReference type="AlphaFoldDB" id="A0A6J4NIZ1"/>
<keyword evidence="2" id="KW-0560">Oxidoreductase</keyword>
<reference evidence="2" key="1">
    <citation type="submission" date="2020-02" db="EMBL/GenBank/DDBJ databases">
        <authorList>
            <person name="Meier V. D."/>
        </authorList>
    </citation>
    <scope>NUCLEOTIDE SEQUENCE</scope>
    <source>
        <strain evidence="2">AVDCRST_MAG06</strain>
    </source>
</reference>